<dbReference type="EMBL" id="APAU02000041">
    <property type="protein sequence ID" value="EUB59642.1"/>
    <property type="molecule type" value="Genomic_DNA"/>
</dbReference>
<accession>W6UN75</accession>
<comment type="caution">
    <text evidence="2">The sequence shown here is derived from an EMBL/GenBank/DDBJ whole genome shotgun (WGS) entry which is preliminary data.</text>
</comment>
<dbReference type="GeneID" id="36341256"/>
<dbReference type="AlphaFoldDB" id="W6UN75"/>
<dbReference type="RefSeq" id="XP_024350838.1">
    <property type="nucleotide sequence ID" value="XM_024494790.1"/>
</dbReference>
<dbReference type="Proteomes" id="UP000019149">
    <property type="component" value="Unassembled WGS sequence"/>
</dbReference>
<dbReference type="KEGG" id="egl:EGR_05541"/>
<evidence type="ECO:0000313" key="2">
    <source>
        <dbReference type="EMBL" id="EUB59642.1"/>
    </source>
</evidence>
<evidence type="ECO:0000313" key="3">
    <source>
        <dbReference type="Proteomes" id="UP000019149"/>
    </source>
</evidence>
<evidence type="ECO:0000256" key="1">
    <source>
        <dbReference type="SAM" id="MobiDB-lite"/>
    </source>
</evidence>
<organism evidence="2 3">
    <name type="scientific">Echinococcus granulosus</name>
    <name type="common">Hydatid tapeworm</name>
    <dbReference type="NCBI Taxonomy" id="6210"/>
    <lineage>
        <taxon>Eukaryota</taxon>
        <taxon>Metazoa</taxon>
        <taxon>Spiralia</taxon>
        <taxon>Lophotrochozoa</taxon>
        <taxon>Platyhelminthes</taxon>
        <taxon>Cestoda</taxon>
        <taxon>Eucestoda</taxon>
        <taxon>Cyclophyllidea</taxon>
        <taxon>Taeniidae</taxon>
        <taxon>Echinococcus</taxon>
        <taxon>Echinococcus granulosus group</taxon>
    </lineage>
</organism>
<proteinExistence type="predicted"/>
<keyword evidence="3" id="KW-1185">Reference proteome</keyword>
<feature type="region of interest" description="Disordered" evidence="1">
    <location>
        <begin position="1"/>
        <end position="36"/>
    </location>
</feature>
<gene>
    <name evidence="2" type="ORF">EGR_05541</name>
</gene>
<feature type="compositionally biased region" description="Polar residues" evidence="1">
    <location>
        <begin position="10"/>
        <end position="28"/>
    </location>
</feature>
<name>W6UN75_ECHGR</name>
<sequence>MIEEEHMLQMSESVTTPNKQRGNDQDGTQVDMAEQL</sequence>
<reference evidence="2 3" key="1">
    <citation type="journal article" date="2013" name="Nat. Genet.">
        <title>The genome of the hydatid tapeworm Echinococcus granulosus.</title>
        <authorList>
            <person name="Zheng H."/>
            <person name="Zhang W."/>
            <person name="Zhang L."/>
            <person name="Zhang Z."/>
            <person name="Li J."/>
            <person name="Lu G."/>
            <person name="Zhu Y."/>
            <person name="Wang Y."/>
            <person name="Huang Y."/>
            <person name="Liu J."/>
            <person name="Kang H."/>
            <person name="Chen J."/>
            <person name="Wang L."/>
            <person name="Chen A."/>
            <person name="Yu S."/>
            <person name="Gao Z."/>
            <person name="Jin L."/>
            <person name="Gu W."/>
            <person name="Wang Z."/>
            <person name="Zhao L."/>
            <person name="Shi B."/>
            <person name="Wen H."/>
            <person name="Lin R."/>
            <person name="Jones M.K."/>
            <person name="Brejova B."/>
            <person name="Vinar T."/>
            <person name="Zhao G."/>
            <person name="McManus D.P."/>
            <person name="Chen Z."/>
            <person name="Zhou Y."/>
            <person name="Wang S."/>
        </authorList>
    </citation>
    <scope>NUCLEOTIDE SEQUENCE [LARGE SCALE GENOMIC DNA]</scope>
</reference>
<protein>
    <submittedName>
        <fullName evidence="2">Uncharacterized protein</fullName>
    </submittedName>
</protein>
<dbReference type="CTD" id="36341256"/>